<dbReference type="Proteomes" id="UP001454036">
    <property type="component" value="Unassembled WGS sequence"/>
</dbReference>
<dbReference type="AlphaFoldDB" id="A0AAV3QDD6"/>
<dbReference type="PANTHER" id="PTHR33070">
    <property type="entry name" value="OS06G0725500 PROTEIN"/>
    <property type="match status" value="1"/>
</dbReference>
<comment type="caution">
    <text evidence="1">The sequence shown here is derived from an EMBL/GenBank/DDBJ whole genome shotgun (WGS) entry which is preliminary data.</text>
</comment>
<gene>
    <name evidence="1" type="ORF">LIER_17915</name>
</gene>
<dbReference type="PANTHER" id="PTHR33070:SF109">
    <property type="entry name" value="DOMAIN PROTEIN, PUTATIVE (DUF241)-RELATED"/>
    <property type="match status" value="1"/>
</dbReference>
<dbReference type="GO" id="GO:0048364">
    <property type="term" value="P:root development"/>
    <property type="evidence" value="ECO:0007669"/>
    <property type="project" value="InterPro"/>
</dbReference>
<protein>
    <submittedName>
        <fullName evidence="1">Uncharacterized protein</fullName>
    </submittedName>
</protein>
<dbReference type="EMBL" id="BAABME010004235">
    <property type="protein sequence ID" value="GAA0161648.1"/>
    <property type="molecule type" value="Genomic_DNA"/>
</dbReference>
<evidence type="ECO:0000313" key="1">
    <source>
        <dbReference type="EMBL" id="GAA0161648.1"/>
    </source>
</evidence>
<dbReference type="InterPro" id="IPR004320">
    <property type="entry name" value="BPS1_pln"/>
</dbReference>
<keyword evidence="2" id="KW-1185">Reference proteome</keyword>
<sequence>MASSSHIRSNSLPSGSHPTISSIEQQLNKLKSLESSSTPNALTISNGLCGLVELYKSTNRLLNLPQTLQIFSKYQNAKWVDELLECPVKFLDICGTTREFVSQLKQNVRDLQSSLRRRKGDLSIESSITKYTSSLRKKMKKDAKKHISTLKKMDQAIKSFILEVDQDVAYVIRVLREINATSISTFQLVLIFLTASKSKEGKWSISRITLNKGRVACEGQQANFNELEVLDGALCKNISSLQQDLEKLEVSIEEIEKGLEGISRCLIRSRTSLLNIVPC</sequence>
<proteinExistence type="predicted"/>
<dbReference type="Pfam" id="PF03087">
    <property type="entry name" value="BPS1"/>
    <property type="match status" value="1"/>
</dbReference>
<evidence type="ECO:0000313" key="2">
    <source>
        <dbReference type="Proteomes" id="UP001454036"/>
    </source>
</evidence>
<accession>A0AAV3QDD6</accession>
<name>A0AAV3QDD6_LITER</name>
<organism evidence="1 2">
    <name type="scientific">Lithospermum erythrorhizon</name>
    <name type="common">Purple gromwell</name>
    <name type="synonym">Lithospermum officinale var. erythrorhizon</name>
    <dbReference type="NCBI Taxonomy" id="34254"/>
    <lineage>
        <taxon>Eukaryota</taxon>
        <taxon>Viridiplantae</taxon>
        <taxon>Streptophyta</taxon>
        <taxon>Embryophyta</taxon>
        <taxon>Tracheophyta</taxon>
        <taxon>Spermatophyta</taxon>
        <taxon>Magnoliopsida</taxon>
        <taxon>eudicotyledons</taxon>
        <taxon>Gunneridae</taxon>
        <taxon>Pentapetalae</taxon>
        <taxon>asterids</taxon>
        <taxon>lamiids</taxon>
        <taxon>Boraginales</taxon>
        <taxon>Boraginaceae</taxon>
        <taxon>Boraginoideae</taxon>
        <taxon>Lithospermeae</taxon>
        <taxon>Lithospermum</taxon>
    </lineage>
</organism>
<reference evidence="1 2" key="1">
    <citation type="submission" date="2024-01" db="EMBL/GenBank/DDBJ databases">
        <title>The complete chloroplast genome sequence of Lithospermum erythrorhizon: insights into the phylogenetic relationship among Boraginaceae species and the maternal lineages of purple gromwells.</title>
        <authorList>
            <person name="Okada T."/>
            <person name="Watanabe K."/>
        </authorList>
    </citation>
    <scope>NUCLEOTIDE SEQUENCE [LARGE SCALE GENOMIC DNA]</scope>
</reference>
<dbReference type="GO" id="GO:0048367">
    <property type="term" value="P:shoot system development"/>
    <property type="evidence" value="ECO:0007669"/>
    <property type="project" value="InterPro"/>
</dbReference>